<dbReference type="InterPro" id="IPR025558">
    <property type="entry name" value="DUF4283"/>
</dbReference>
<dbReference type="Gene3D" id="3.60.10.10">
    <property type="entry name" value="Endonuclease/exonuclease/phosphatase"/>
    <property type="match status" value="1"/>
</dbReference>
<feature type="compositionally biased region" description="Polar residues" evidence="1">
    <location>
        <begin position="378"/>
        <end position="392"/>
    </location>
</feature>
<organism evidence="3 4">
    <name type="scientific">Brassica carinata</name>
    <name type="common">Ethiopian mustard</name>
    <name type="synonym">Abyssinian cabbage</name>
    <dbReference type="NCBI Taxonomy" id="52824"/>
    <lineage>
        <taxon>Eukaryota</taxon>
        <taxon>Viridiplantae</taxon>
        <taxon>Streptophyta</taxon>
        <taxon>Embryophyta</taxon>
        <taxon>Tracheophyta</taxon>
        <taxon>Spermatophyta</taxon>
        <taxon>Magnoliopsida</taxon>
        <taxon>eudicotyledons</taxon>
        <taxon>Gunneridae</taxon>
        <taxon>Pentapetalae</taxon>
        <taxon>rosids</taxon>
        <taxon>malvids</taxon>
        <taxon>Brassicales</taxon>
        <taxon>Brassicaceae</taxon>
        <taxon>Brassiceae</taxon>
        <taxon>Brassica</taxon>
    </lineage>
</organism>
<feature type="region of interest" description="Disordered" evidence="1">
    <location>
        <begin position="355"/>
        <end position="392"/>
    </location>
</feature>
<dbReference type="AlphaFoldDB" id="A0A8X7V1B0"/>
<feature type="domain" description="DUF4283" evidence="2">
    <location>
        <begin position="152"/>
        <end position="237"/>
    </location>
</feature>
<protein>
    <recommendedName>
        <fullName evidence="2">DUF4283 domain-containing protein</fullName>
    </recommendedName>
</protein>
<name>A0A8X7V1B0_BRACI</name>
<evidence type="ECO:0000256" key="1">
    <source>
        <dbReference type="SAM" id="MobiDB-lite"/>
    </source>
</evidence>
<accession>A0A8X7V1B0</accession>
<evidence type="ECO:0000313" key="4">
    <source>
        <dbReference type="Proteomes" id="UP000886595"/>
    </source>
</evidence>
<dbReference type="InterPro" id="IPR040256">
    <property type="entry name" value="At4g02000-like"/>
</dbReference>
<comment type="caution">
    <text evidence="3">The sequence shown here is derived from an EMBL/GenBank/DDBJ whole genome shotgun (WGS) entry which is preliminary data.</text>
</comment>
<keyword evidence="4" id="KW-1185">Reference proteome</keyword>
<evidence type="ECO:0000313" key="3">
    <source>
        <dbReference type="EMBL" id="KAG2299655.1"/>
    </source>
</evidence>
<gene>
    <name evidence="3" type="ORF">Bca52824_036127</name>
</gene>
<dbReference type="PANTHER" id="PTHR31286">
    <property type="entry name" value="GLYCINE-RICH CELL WALL STRUCTURAL PROTEIN 1.8-LIKE"/>
    <property type="match status" value="1"/>
</dbReference>
<dbReference type="Pfam" id="PF14111">
    <property type="entry name" value="DUF4283"/>
    <property type="match status" value="1"/>
</dbReference>
<dbReference type="EMBL" id="JAAMPC010000008">
    <property type="protein sequence ID" value="KAG2299655.1"/>
    <property type="molecule type" value="Genomic_DNA"/>
</dbReference>
<evidence type="ECO:0000259" key="2">
    <source>
        <dbReference type="Pfam" id="PF14111"/>
    </source>
</evidence>
<dbReference type="SUPFAM" id="SSF56219">
    <property type="entry name" value="DNase I-like"/>
    <property type="match status" value="1"/>
</dbReference>
<dbReference type="OrthoDB" id="1113249at2759"/>
<proteinExistence type="predicted"/>
<sequence>MGNLRKLGPLLFCPASKFGRIVTLSRNISVAYTSKLPASSSSSSDLALDKDLTSPVVDSQPPVVSVVCIVVGSSSYTSLLPKGANAPQISGPSAPLAPPCIRDSPSPPQPQTRRMADMIKESALLEELGSPTTHISGAPFVFIPDDNIASAKEEFKEFIFARFPGDIPKMERIIGIVNAIWARTGPRIFVHNVGKSTFLLKVSSDQTRNMLLSRQAWMIAGCPMFVAPWSPEFNLEQPQLSTAVVPVEFRGVPYLLFNQQSLSRIATAVGKYLSLAPETERKENFEVAKVWVRVNLLTELPKKIISGFSNGRENEISVSYLWLPKKCEKCSKFGHDQHLCSDTFTAWRPVDQTNTIYREPKSRNRSRPSRSSRKEGAKQSSTSENQTVIEDQGMQNYTEIVEVGLADQNSIPTDDPRTNTDAEQDFSPQLDVFLALSKDLGSAANSEKAIVTLQTEVSLAKQIVTLDRNLGFSTVHVYHEEGVSSPALQRADGDAPEAPLFLVNNRKRLNSNTRHTSVKEWINVHRPLFGAYLETRIQPNNSRRISGALPVGWKFFANSDHHHSARIIVVWYPSVMVTIYKASAQAVTCGIFIQAENINFTVSFVYAFNQPEERQALWEELSIPNDTTPVSRFPWAVLGDFNQILRVDQHSNHLQTEVDVTGMEDFNLAIQEAELFEAQANGLTYSWWNNQDASPVSKKIDHALINHHWADKFPDALCEFLEPEQSDHAPCLFSMPSVQRRVTKPFKFFHHNMDHPEYLEKVRAGWNCENIQESLQFKLARSLKLLKGSLRRLNTRHYSGISIGVKDQAVTVASLQRQLLTNPYAETVVLEHLERKKWQMLSKAEEKFYRQKSRVQWHNLGDRDTTFYHRSVVQRITMNHIHFLRDATEHMIGTSDGIKTHAIDYFSDILGKTELQTSPISVEQLKDLMPFRCLCGLEMNPVKSEIFFGGYEEIEAAVLSDISGFKLGTFPTRYLGLPLKPGKRLLLVFEAVFKLKRVWNFFTVSGSLWVAWLNNHHFRRLGFWLTQDSTRFSATIRSILELRPILKDFMHCVVGNGETASFWFDSWTSLGPLIDIAGQGGPRAMCLNKGAKVIDATRQGSWFMPPVRTDALHGIQVEITNFRPPLPSAGSDVHQWRRADGSFGSSFSSKIQRKQPRLYRSNYPCMHMSCV</sequence>
<reference evidence="3 4" key="1">
    <citation type="submission" date="2020-02" db="EMBL/GenBank/DDBJ databases">
        <authorList>
            <person name="Ma Q."/>
            <person name="Huang Y."/>
            <person name="Song X."/>
            <person name="Pei D."/>
        </authorList>
    </citation>
    <scope>NUCLEOTIDE SEQUENCE [LARGE SCALE GENOMIC DNA]</scope>
    <source>
        <strain evidence="3">Sxm20200214</strain>
        <tissue evidence="3">Leaf</tissue>
    </source>
</reference>
<dbReference type="PANTHER" id="PTHR31286:SF154">
    <property type="entry name" value="CCHC-TYPE DOMAIN-CONTAINING PROTEIN"/>
    <property type="match status" value="1"/>
</dbReference>
<dbReference type="InterPro" id="IPR036691">
    <property type="entry name" value="Endo/exonu/phosph_ase_sf"/>
</dbReference>
<dbReference type="Proteomes" id="UP000886595">
    <property type="component" value="Unassembled WGS sequence"/>
</dbReference>